<gene>
    <name evidence="3" type="ORF">HDU87_007684</name>
</gene>
<dbReference type="InterPro" id="IPR019166">
    <property type="entry name" value="MIC26/MIC27"/>
</dbReference>
<reference evidence="3" key="1">
    <citation type="submission" date="2020-05" db="EMBL/GenBank/DDBJ databases">
        <title>Phylogenomic resolution of chytrid fungi.</title>
        <authorList>
            <person name="Stajich J.E."/>
            <person name="Amses K."/>
            <person name="Simmons R."/>
            <person name="Seto K."/>
            <person name="Myers J."/>
            <person name="Bonds A."/>
            <person name="Quandt C.A."/>
            <person name="Barry K."/>
            <person name="Liu P."/>
            <person name="Grigoriev I."/>
            <person name="Longcore J.E."/>
            <person name="James T.Y."/>
        </authorList>
    </citation>
    <scope>NUCLEOTIDE SEQUENCE</scope>
    <source>
        <strain evidence="3">JEL0379</strain>
    </source>
</reference>
<accession>A0AAD5XJJ4</accession>
<dbReference type="GO" id="GO:0044284">
    <property type="term" value="C:mitochondrial crista junction"/>
    <property type="evidence" value="ECO:0007669"/>
    <property type="project" value="TreeGrafter"/>
</dbReference>
<evidence type="ECO:0000313" key="4">
    <source>
        <dbReference type="Proteomes" id="UP001212152"/>
    </source>
</evidence>
<keyword evidence="4" id="KW-1185">Reference proteome</keyword>
<name>A0AAD5XJJ4_9FUNG</name>
<protein>
    <recommendedName>
        <fullName evidence="1">MICOS complex subunit</fullName>
    </recommendedName>
</protein>
<dbReference type="PANTHER" id="PTHR28268:SF1">
    <property type="entry name" value="MICOS SUBUNIT MIC26"/>
    <property type="match status" value="1"/>
</dbReference>
<comment type="caution">
    <text evidence="3">The sequence shown here is derived from an EMBL/GenBank/DDBJ whole genome shotgun (WGS) entry which is preliminary data.</text>
</comment>
<organism evidence="3 4">
    <name type="scientific">Geranomyces variabilis</name>
    <dbReference type="NCBI Taxonomy" id="109894"/>
    <lineage>
        <taxon>Eukaryota</taxon>
        <taxon>Fungi</taxon>
        <taxon>Fungi incertae sedis</taxon>
        <taxon>Chytridiomycota</taxon>
        <taxon>Chytridiomycota incertae sedis</taxon>
        <taxon>Chytridiomycetes</taxon>
        <taxon>Spizellomycetales</taxon>
        <taxon>Powellomycetaceae</taxon>
        <taxon>Geranomyces</taxon>
    </lineage>
</organism>
<feature type="region of interest" description="Disordered" evidence="2">
    <location>
        <begin position="49"/>
        <end position="69"/>
    </location>
</feature>
<dbReference type="GO" id="GO:0042407">
    <property type="term" value="P:cristae formation"/>
    <property type="evidence" value="ECO:0007669"/>
    <property type="project" value="InterPro"/>
</dbReference>
<sequence length="262" mass="27693">MLLPKVTVLAASRARAATQRRTAVVAATAALTAGGFLVAITATSRPMHAEAASPSPASSAAPAPSTSPVPVFVRPREKLSIYDAPKEDPIKPEEPSELELAIRETRYKVTAAFATTRSQVQKVVDEWLRVEAQAGAVVKKFVAPDEKLLPGAIYTTLAGFAGSILAKHRSLPARLATPTALAATAFIYFYPHTSRNITNITYQRATGTTGGPLITDSLPDLPAAVRSAVDAVKALVGADGADDHYAHHVRQQQDTASKPPRL</sequence>
<feature type="compositionally biased region" description="Low complexity" evidence="2">
    <location>
        <begin position="51"/>
        <end position="69"/>
    </location>
</feature>
<comment type="subcellular location">
    <subcellularLocation>
        <location evidence="1">Mitochondrion inner membrane</location>
    </subcellularLocation>
</comment>
<comment type="function">
    <text evidence="1">Component of the MICOS complex, a large protein complex of the mitochondrial inner membrane that plays crucial roles in the maintenance of crista junctions, inner membrane architecture, and formation of contact sites to the outer membrane.</text>
</comment>
<dbReference type="Proteomes" id="UP001212152">
    <property type="component" value="Unassembled WGS sequence"/>
</dbReference>
<dbReference type="GO" id="GO:0061617">
    <property type="term" value="C:MICOS complex"/>
    <property type="evidence" value="ECO:0007669"/>
    <property type="project" value="UniProtKB-UniRule"/>
</dbReference>
<dbReference type="Pfam" id="PF09769">
    <property type="entry name" value="ApoO"/>
    <property type="match status" value="1"/>
</dbReference>
<keyword evidence="1" id="KW-0999">Mitochondrion inner membrane</keyword>
<evidence type="ECO:0000256" key="2">
    <source>
        <dbReference type="SAM" id="MobiDB-lite"/>
    </source>
</evidence>
<dbReference type="PANTHER" id="PTHR28268">
    <property type="entry name" value="MICOS SUBUNIT MIC26"/>
    <property type="match status" value="1"/>
</dbReference>
<proteinExistence type="predicted"/>
<dbReference type="InterPro" id="IPR033181">
    <property type="entry name" value="Mic26_fungi"/>
</dbReference>
<evidence type="ECO:0000313" key="3">
    <source>
        <dbReference type="EMBL" id="KAJ3173310.1"/>
    </source>
</evidence>
<keyword evidence="1" id="KW-0496">Mitochondrion</keyword>
<evidence type="ECO:0000256" key="1">
    <source>
        <dbReference type="RuleBase" id="RU363021"/>
    </source>
</evidence>
<comment type="subunit">
    <text evidence="1">Component of the mitochondrial contact site and cristae organizing system (MICOS) complex.</text>
</comment>
<keyword evidence="1" id="KW-0472">Membrane</keyword>
<dbReference type="EMBL" id="JADGJQ010000072">
    <property type="protein sequence ID" value="KAJ3173310.1"/>
    <property type="molecule type" value="Genomic_DNA"/>
</dbReference>
<dbReference type="AlphaFoldDB" id="A0AAD5XJJ4"/>